<reference evidence="7 8" key="1">
    <citation type="submission" date="2017-08" db="EMBL/GenBank/DDBJ databases">
        <title>Acidophilic green algal genome provides insights into adaptation to an acidic environment.</title>
        <authorList>
            <person name="Hirooka S."/>
            <person name="Hirose Y."/>
            <person name="Kanesaki Y."/>
            <person name="Higuchi S."/>
            <person name="Fujiwara T."/>
            <person name="Onuma R."/>
            <person name="Era A."/>
            <person name="Ohbayashi R."/>
            <person name="Uzuka A."/>
            <person name="Nozaki H."/>
            <person name="Yoshikawa H."/>
            <person name="Miyagishima S.Y."/>
        </authorList>
    </citation>
    <scope>NUCLEOTIDE SEQUENCE [LARGE SCALE GENOMIC DNA]</scope>
    <source>
        <strain evidence="7 8">NIES-2499</strain>
    </source>
</reference>
<evidence type="ECO:0000256" key="4">
    <source>
        <dbReference type="ARBA" id="ARBA00022989"/>
    </source>
</evidence>
<keyword evidence="8" id="KW-1185">Reference proteome</keyword>
<dbReference type="EMBL" id="BEGY01000028">
    <property type="protein sequence ID" value="GAX77904.1"/>
    <property type="molecule type" value="Genomic_DNA"/>
</dbReference>
<protein>
    <submittedName>
        <fullName evidence="7">Uncharacterized protein</fullName>
    </submittedName>
</protein>
<dbReference type="Pfam" id="PF04117">
    <property type="entry name" value="Mpv17_PMP22"/>
    <property type="match status" value="1"/>
</dbReference>
<dbReference type="InterPro" id="IPR007248">
    <property type="entry name" value="Mpv17_PMP22"/>
</dbReference>
<evidence type="ECO:0000313" key="7">
    <source>
        <dbReference type="EMBL" id="GAX77904.1"/>
    </source>
</evidence>
<keyword evidence="5" id="KW-0472">Membrane</keyword>
<dbReference type="GO" id="GO:0005737">
    <property type="term" value="C:cytoplasm"/>
    <property type="evidence" value="ECO:0007669"/>
    <property type="project" value="TreeGrafter"/>
</dbReference>
<evidence type="ECO:0000256" key="2">
    <source>
        <dbReference type="ARBA" id="ARBA00006824"/>
    </source>
</evidence>
<dbReference type="PANTHER" id="PTHR11266">
    <property type="entry name" value="PEROXISOMAL MEMBRANE PROTEIN 2, PXMP2 MPV17"/>
    <property type="match status" value="1"/>
</dbReference>
<evidence type="ECO:0000256" key="3">
    <source>
        <dbReference type="ARBA" id="ARBA00022692"/>
    </source>
</evidence>
<evidence type="ECO:0000313" key="8">
    <source>
        <dbReference type="Proteomes" id="UP000232323"/>
    </source>
</evidence>
<comment type="similarity">
    <text evidence="2 6">Belongs to the peroxisomal membrane protein PXMP2/4 family.</text>
</comment>
<name>A0A250X493_9CHLO</name>
<dbReference type="AlphaFoldDB" id="A0A250X493"/>
<proteinExistence type="inferred from homology"/>
<dbReference type="STRING" id="1157962.A0A250X493"/>
<keyword evidence="4" id="KW-1133">Transmembrane helix</keyword>
<organism evidence="7 8">
    <name type="scientific">Chlamydomonas eustigma</name>
    <dbReference type="NCBI Taxonomy" id="1157962"/>
    <lineage>
        <taxon>Eukaryota</taxon>
        <taxon>Viridiplantae</taxon>
        <taxon>Chlorophyta</taxon>
        <taxon>core chlorophytes</taxon>
        <taxon>Chlorophyceae</taxon>
        <taxon>CS clade</taxon>
        <taxon>Chlamydomonadales</taxon>
        <taxon>Chlamydomonadaceae</taxon>
        <taxon>Chlamydomonas</taxon>
    </lineage>
</organism>
<dbReference type="OrthoDB" id="430207at2759"/>
<accession>A0A250X493</accession>
<keyword evidence="3" id="KW-0812">Transmembrane</keyword>
<comment type="subcellular location">
    <subcellularLocation>
        <location evidence="1">Membrane</location>
        <topology evidence="1">Multi-pass membrane protein</topology>
    </subcellularLocation>
</comment>
<comment type="caution">
    <text evidence="7">The sequence shown here is derived from an EMBL/GenBank/DDBJ whole genome shotgun (WGS) entry which is preliminary data.</text>
</comment>
<dbReference type="PANTHER" id="PTHR11266:SF91">
    <property type="entry name" value="EXPRESSED PROTEIN"/>
    <property type="match status" value="1"/>
</dbReference>
<evidence type="ECO:0000256" key="6">
    <source>
        <dbReference type="RuleBase" id="RU363053"/>
    </source>
</evidence>
<evidence type="ECO:0000256" key="1">
    <source>
        <dbReference type="ARBA" id="ARBA00004141"/>
    </source>
</evidence>
<evidence type="ECO:0000256" key="5">
    <source>
        <dbReference type="ARBA" id="ARBA00023136"/>
    </source>
</evidence>
<dbReference type="GO" id="GO:0016020">
    <property type="term" value="C:membrane"/>
    <property type="evidence" value="ECO:0007669"/>
    <property type="project" value="UniProtKB-SubCell"/>
</dbReference>
<sequence length="223" mass="24918">MKPISLAFGSGGSPLESFRKFRQSNRASRLKTHSIATSTNGSYIQRVKGFNGLSKAALTSGTLSALGDTLAQVLIMRMDESTSSSGKTYNPWRTLRMFGFGLCWYGPYQYYWYNLLDWVFPTKTLANFLSKVASNQLLLAPCTLTAVFAWNLPLADKALDLPTKLQNDMFPTLQNGWKFWIPAASMNFCLVPVQYQVLYMSCCGILWTAYLSYASTTPQANKS</sequence>
<gene>
    <name evidence="7" type="ORF">CEUSTIGMA_g5346.t1</name>
</gene>
<dbReference type="Proteomes" id="UP000232323">
    <property type="component" value="Unassembled WGS sequence"/>
</dbReference>